<dbReference type="InterPro" id="IPR036388">
    <property type="entry name" value="WH-like_DNA-bd_sf"/>
</dbReference>
<feature type="domain" description="Transcription regulator TrmB N-terminal" evidence="1">
    <location>
        <begin position="8"/>
        <end position="65"/>
    </location>
</feature>
<evidence type="ECO:0000313" key="3">
    <source>
        <dbReference type="Proteomes" id="UP000178323"/>
    </source>
</evidence>
<dbReference type="InterPro" id="IPR036390">
    <property type="entry name" value="WH_DNA-bd_sf"/>
</dbReference>
<protein>
    <recommendedName>
        <fullName evidence="1">Transcription regulator TrmB N-terminal domain-containing protein</fullName>
    </recommendedName>
</protein>
<accession>A0A1F5S163</accession>
<evidence type="ECO:0000313" key="2">
    <source>
        <dbReference type="EMBL" id="OGF20302.1"/>
    </source>
</evidence>
<dbReference type="SUPFAM" id="SSF46785">
    <property type="entry name" value="Winged helix' DNA-binding domain"/>
    <property type="match status" value="1"/>
</dbReference>
<dbReference type="Pfam" id="PF01978">
    <property type="entry name" value="TrmB"/>
    <property type="match status" value="1"/>
</dbReference>
<name>A0A1F5S163_9BACT</name>
<dbReference type="Gene3D" id="1.10.10.10">
    <property type="entry name" value="Winged helix-like DNA-binding domain superfamily/Winged helix DNA-binding domain"/>
    <property type="match status" value="1"/>
</dbReference>
<proteinExistence type="predicted"/>
<sequence length="66" mass="7582">MTYKDLIKLGFNEKEAKIYLAALELGETVIQRISKKSGVNRTSAYHVIARLKEKGLMRTITKRKKT</sequence>
<organism evidence="2 3">
    <name type="scientific">Candidatus Falkowbacteria bacterium RBG_13_39_14</name>
    <dbReference type="NCBI Taxonomy" id="1797985"/>
    <lineage>
        <taxon>Bacteria</taxon>
        <taxon>Candidatus Falkowiibacteriota</taxon>
    </lineage>
</organism>
<gene>
    <name evidence="2" type="ORF">A2Y83_02925</name>
</gene>
<dbReference type="InterPro" id="IPR002831">
    <property type="entry name" value="Tscrpt_reg_TrmB_N"/>
</dbReference>
<dbReference type="STRING" id="1797985.A2Y83_02925"/>
<dbReference type="AlphaFoldDB" id="A0A1F5S163"/>
<dbReference type="EMBL" id="MFFS01000098">
    <property type="protein sequence ID" value="OGF20302.1"/>
    <property type="molecule type" value="Genomic_DNA"/>
</dbReference>
<dbReference type="InterPro" id="IPR051797">
    <property type="entry name" value="TrmB-like"/>
</dbReference>
<dbReference type="PANTHER" id="PTHR34293">
    <property type="entry name" value="HTH-TYPE TRANSCRIPTIONAL REGULATOR TRMBL2"/>
    <property type="match status" value="1"/>
</dbReference>
<dbReference type="Proteomes" id="UP000178323">
    <property type="component" value="Unassembled WGS sequence"/>
</dbReference>
<dbReference type="PANTHER" id="PTHR34293:SF1">
    <property type="entry name" value="HTH-TYPE TRANSCRIPTIONAL REGULATOR TRMBL2"/>
    <property type="match status" value="1"/>
</dbReference>
<reference evidence="2 3" key="1">
    <citation type="journal article" date="2016" name="Nat. Commun.">
        <title>Thousands of microbial genomes shed light on interconnected biogeochemical processes in an aquifer system.</title>
        <authorList>
            <person name="Anantharaman K."/>
            <person name="Brown C.T."/>
            <person name="Hug L.A."/>
            <person name="Sharon I."/>
            <person name="Castelle C.J."/>
            <person name="Probst A.J."/>
            <person name="Thomas B.C."/>
            <person name="Singh A."/>
            <person name="Wilkins M.J."/>
            <person name="Karaoz U."/>
            <person name="Brodie E.L."/>
            <person name="Williams K.H."/>
            <person name="Hubbard S.S."/>
            <person name="Banfield J.F."/>
        </authorList>
    </citation>
    <scope>NUCLEOTIDE SEQUENCE [LARGE SCALE GENOMIC DNA]</scope>
</reference>
<evidence type="ECO:0000259" key="1">
    <source>
        <dbReference type="Pfam" id="PF01978"/>
    </source>
</evidence>
<comment type="caution">
    <text evidence="2">The sequence shown here is derived from an EMBL/GenBank/DDBJ whole genome shotgun (WGS) entry which is preliminary data.</text>
</comment>